<reference evidence="3 4" key="1">
    <citation type="submission" date="2024-04" db="EMBL/GenBank/DDBJ databases">
        <title>Isolation of an actinomycete strain from pig manure.</title>
        <authorList>
            <person name="Gong T."/>
            <person name="Yu Z."/>
            <person name="An M."/>
            <person name="Wei C."/>
            <person name="Yang W."/>
            <person name="Liu L."/>
        </authorList>
    </citation>
    <scope>NUCLEOTIDE SEQUENCE [LARGE SCALE GENOMIC DNA]</scope>
    <source>
        <strain evidence="3 4">ZF39</strain>
    </source>
</reference>
<dbReference type="InterPro" id="IPR010982">
    <property type="entry name" value="Lambda_DNA-bd_dom_sf"/>
</dbReference>
<keyword evidence="4" id="KW-1185">Reference proteome</keyword>
<proteinExistence type="predicted"/>
<accession>A0ABZ3FT06</accession>
<feature type="compositionally biased region" description="Polar residues" evidence="1">
    <location>
        <begin position="42"/>
        <end position="58"/>
    </location>
</feature>
<dbReference type="Pfam" id="PF01381">
    <property type="entry name" value="HTH_3"/>
    <property type="match status" value="1"/>
</dbReference>
<dbReference type="SUPFAM" id="SSF47413">
    <property type="entry name" value="lambda repressor-like DNA-binding domains"/>
    <property type="match status" value="1"/>
</dbReference>
<feature type="region of interest" description="Disordered" evidence="1">
    <location>
        <begin position="28"/>
        <end position="70"/>
    </location>
</feature>
<gene>
    <name evidence="3" type="ORF">AADG42_11750</name>
</gene>
<dbReference type="SMART" id="SM00530">
    <property type="entry name" value="HTH_XRE"/>
    <property type="match status" value="1"/>
</dbReference>
<evidence type="ECO:0000259" key="2">
    <source>
        <dbReference type="PROSITE" id="PS50943"/>
    </source>
</evidence>
<evidence type="ECO:0000313" key="3">
    <source>
        <dbReference type="EMBL" id="XAN07952.1"/>
    </source>
</evidence>
<evidence type="ECO:0000256" key="1">
    <source>
        <dbReference type="SAM" id="MobiDB-lite"/>
    </source>
</evidence>
<evidence type="ECO:0000313" key="4">
    <source>
        <dbReference type="Proteomes" id="UP001442841"/>
    </source>
</evidence>
<dbReference type="RefSeq" id="WP_425309407.1">
    <property type="nucleotide sequence ID" value="NZ_CP154795.1"/>
</dbReference>
<protein>
    <submittedName>
        <fullName evidence="3">Helix-turn-helix transcriptional regulator</fullName>
    </submittedName>
</protein>
<dbReference type="Gene3D" id="1.10.260.40">
    <property type="entry name" value="lambda repressor-like DNA-binding domains"/>
    <property type="match status" value="1"/>
</dbReference>
<sequence>MSARHVPEDWSDISRAFALKVRAHREHRQMTQEDLAEAAGISRNQVQNIEANRNNQKNSDGRPGPGNPQLDTVFALANALDVDVTYLIDHRRSVNLASASDE</sequence>
<dbReference type="CDD" id="cd00093">
    <property type="entry name" value="HTH_XRE"/>
    <property type="match status" value="1"/>
</dbReference>
<dbReference type="InterPro" id="IPR001387">
    <property type="entry name" value="Cro/C1-type_HTH"/>
</dbReference>
<dbReference type="PROSITE" id="PS50943">
    <property type="entry name" value="HTH_CROC1"/>
    <property type="match status" value="1"/>
</dbReference>
<dbReference type="EMBL" id="CP154795">
    <property type="protein sequence ID" value="XAN07952.1"/>
    <property type="molecule type" value="Genomic_DNA"/>
</dbReference>
<organism evidence="3 4">
    <name type="scientific">Ammonicoccus fulvus</name>
    <dbReference type="NCBI Taxonomy" id="3138240"/>
    <lineage>
        <taxon>Bacteria</taxon>
        <taxon>Bacillati</taxon>
        <taxon>Actinomycetota</taxon>
        <taxon>Actinomycetes</taxon>
        <taxon>Propionibacteriales</taxon>
        <taxon>Propionibacteriaceae</taxon>
        <taxon>Ammonicoccus</taxon>
    </lineage>
</organism>
<feature type="domain" description="HTH cro/C1-type" evidence="2">
    <location>
        <begin position="21"/>
        <end position="87"/>
    </location>
</feature>
<name>A0ABZ3FT06_9ACTN</name>
<dbReference type="Proteomes" id="UP001442841">
    <property type="component" value="Chromosome"/>
</dbReference>